<gene>
    <name evidence="1" type="ORF">CAMP_LOCUS1312</name>
</gene>
<accession>A0A9P1I2V9</accession>
<organism evidence="1 2">
    <name type="scientific">Caenorhabditis angaria</name>
    <dbReference type="NCBI Taxonomy" id="860376"/>
    <lineage>
        <taxon>Eukaryota</taxon>
        <taxon>Metazoa</taxon>
        <taxon>Ecdysozoa</taxon>
        <taxon>Nematoda</taxon>
        <taxon>Chromadorea</taxon>
        <taxon>Rhabditida</taxon>
        <taxon>Rhabditina</taxon>
        <taxon>Rhabditomorpha</taxon>
        <taxon>Rhabditoidea</taxon>
        <taxon>Rhabditidae</taxon>
        <taxon>Peloderinae</taxon>
        <taxon>Caenorhabditis</taxon>
    </lineage>
</organism>
<dbReference type="AlphaFoldDB" id="A0A9P1I2V9"/>
<dbReference type="OrthoDB" id="5812938at2759"/>
<dbReference type="EMBL" id="CANHGI010000001">
    <property type="protein sequence ID" value="CAI5438675.1"/>
    <property type="molecule type" value="Genomic_DNA"/>
</dbReference>
<name>A0A9P1I2V9_9PELO</name>
<sequence length="377" mass="43997">MHSISTNSVGCVPIESPPLSWSSGLSDCSSIFSTRWKRTPEKLLPLDDKEFGQIYNLDISEPFYMKFNYIQPNDHTTVVCQLDDYMEVPIGDAEQCLECIREDRLLLETVHIEINACDPKTKIAVEKVLNKFLIQKNKCSTDLVVKRVYFFIYDFSYARDFAKILSIIAPKAFEVNIGIPKNRVYPLNPSTEAGYVIEFLTRYLQPNKTYETIRVLRIYNFISFDKNFQAIFNRCTRLKHLTVSNIEEIGIFEAETIESVLLDSCDFSNTFFDYEFAVKAPRLFPKALHFGYLHCKLDVCTKAIEQFSSRRIGETRNNIRFYQPEKDFRKFLLDVTRNFEIINDDRELEGEIQIRGHKDGPVITVFNKDRIYMSKNE</sequence>
<protein>
    <submittedName>
        <fullName evidence="1">Uncharacterized protein</fullName>
    </submittedName>
</protein>
<dbReference type="Proteomes" id="UP001152747">
    <property type="component" value="Unassembled WGS sequence"/>
</dbReference>
<evidence type="ECO:0000313" key="1">
    <source>
        <dbReference type="EMBL" id="CAI5438675.1"/>
    </source>
</evidence>
<keyword evidence="2" id="KW-1185">Reference proteome</keyword>
<proteinExistence type="predicted"/>
<reference evidence="1" key="1">
    <citation type="submission" date="2022-11" db="EMBL/GenBank/DDBJ databases">
        <authorList>
            <person name="Kikuchi T."/>
        </authorList>
    </citation>
    <scope>NUCLEOTIDE SEQUENCE</scope>
    <source>
        <strain evidence="1">PS1010</strain>
    </source>
</reference>
<comment type="caution">
    <text evidence="1">The sequence shown here is derived from an EMBL/GenBank/DDBJ whole genome shotgun (WGS) entry which is preliminary data.</text>
</comment>
<evidence type="ECO:0000313" key="2">
    <source>
        <dbReference type="Proteomes" id="UP001152747"/>
    </source>
</evidence>